<reference evidence="1" key="2">
    <citation type="journal article" date="2015" name="Fish Shellfish Immunol.">
        <title>Early steps in the European eel (Anguilla anguilla)-Vibrio vulnificus interaction in the gills: Role of the RtxA13 toxin.</title>
        <authorList>
            <person name="Callol A."/>
            <person name="Pajuelo D."/>
            <person name="Ebbesson L."/>
            <person name="Teles M."/>
            <person name="MacKenzie S."/>
            <person name="Amaro C."/>
        </authorList>
    </citation>
    <scope>NUCLEOTIDE SEQUENCE</scope>
</reference>
<reference evidence="1" key="1">
    <citation type="submission" date="2014-11" db="EMBL/GenBank/DDBJ databases">
        <authorList>
            <person name="Amaro Gonzalez C."/>
        </authorList>
    </citation>
    <scope>NUCLEOTIDE SEQUENCE</scope>
</reference>
<dbReference type="EMBL" id="GBXM01071564">
    <property type="protein sequence ID" value="JAH37013.1"/>
    <property type="molecule type" value="Transcribed_RNA"/>
</dbReference>
<sequence>MKTSQFFTKRLDCIYHAL</sequence>
<organism evidence="1">
    <name type="scientific">Anguilla anguilla</name>
    <name type="common">European freshwater eel</name>
    <name type="synonym">Muraena anguilla</name>
    <dbReference type="NCBI Taxonomy" id="7936"/>
    <lineage>
        <taxon>Eukaryota</taxon>
        <taxon>Metazoa</taxon>
        <taxon>Chordata</taxon>
        <taxon>Craniata</taxon>
        <taxon>Vertebrata</taxon>
        <taxon>Euteleostomi</taxon>
        <taxon>Actinopterygii</taxon>
        <taxon>Neopterygii</taxon>
        <taxon>Teleostei</taxon>
        <taxon>Anguilliformes</taxon>
        <taxon>Anguillidae</taxon>
        <taxon>Anguilla</taxon>
    </lineage>
</organism>
<dbReference type="EMBL" id="GBXM01085102">
    <property type="protein sequence ID" value="JAH23475.1"/>
    <property type="molecule type" value="Transcribed_RNA"/>
</dbReference>
<proteinExistence type="predicted"/>
<dbReference type="AlphaFoldDB" id="A0A0E9R4S4"/>
<name>A0A0E9R4S4_ANGAN</name>
<dbReference type="EMBL" id="GBXM01076166">
    <property type="protein sequence ID" value="JAH32411.1"/>
    <property type="molecule type" value="Transcribed_RNA"/>
</dbReference>
<accession>A0A0E9R4S4</accession>
<dbReference type="EMBL" id="GBXM01077532">
    <property type="protein sequence ID" value="JAH31045.1"/>
    <property type="molecule type" value="Transcribed_RNA"/>
</dbReference>
<protein>
    <submittedName>
        <fullName evidence="1">Uncharacterized protein</fullName>
    </submittedName>
</protein>
<dbReference type="EMBL" id="GBXM01076064">
    <property type="protein sequence ID" value="JAH32513.1"/>
    <property type="molecule type" value="Transcribed_RNA"/>
</dbReference>
<evidence type="ECO:0000313" key="1">
    <source>
        <dbReference type="EMBL" id="JAH23475.1"/>
    </source>
</evidence>